<name>A0A7X0LKC2_9BACT</name>
<evidence type="ECO:0000313" key="2">
    <source>
        <dbReference type="Proteomes" id="UP000541810"/>
    </source>
</evidence>
<proteinExistence type="predicted"/>
<dbReference type="NCBIfam" id="TIGR02595">
    <property type="entry name" value="PEP_CTERM"/>
    <property type="match status" value="1"/>
</dbReference>
<gene>
    <name evidence="1" type="ORF">HNQ40_002081</name>
</gene>
<dbReference type="InterPro" id="IPR013424">
    <property type="entry name" value="Ice-binding_C"/>
</dbReference>
<dbReference type="Proteomes" id="UP000541810">
    <property type="component" value="Unassembled WGS sequence"/>
</dbReference>
<dbReference type="AlphaFoldDB" id="A0A7X0LKC2"/>
<dbReference type="RefSeq" id="WP_184677803.1">
    <property type="nucleotide sequence ID" value="NZ_JACHGY010000001.1"/>
</dbReference>
<dbReference type="EMBL" id="JACHGY010000001">
    <property type="protein sequence ID" value="MBB6430275.1"/>
    <property type="molecule type" value="Genomic_DNA"/>
</dbReference>
<sequence length="379" mass="41290">MLCCLGGRLWCRGSRFARRLSHISSGKKMPHRHLLVALLVAVSTPVCLQAQVQLSNTARFGILNDPNNPFDTEPDPNAQSALYTERFLLNFPELRPFNLVEELERELNANTPQPPAFEAYRQQSRLVSNSLFEASIGNVNGDLDAIPDDFREDRIYGTGPGDPNSFDEAGGSVGGFAGKLVSGIRTPAGSVSSNDQEVRTRIKVQNTGPTESSSALALDLRLKSLFEAQPNVWANEAVSINLFDVDEGEGLLPGSQRSSELYDTVPGGFGSPSFGTLFSEDEFSFPESNEVSRTASGEFGIDFTLEPGQEKTLEFVLTFYTQVSNGSEFPAQLDNTQSLDFALNIFGDGIEVEYLPAPEPASLALLVLGTTLVVRRRRA</sequence>
<evidence type="ECO:0008006" key="3">
    <source>
        <dbReference type="Google" id="ProtNLM"/>
    </source>
</evidence>
<accession>A0A7X0LKC2</accession>
<protein>
    <recommendedName>
        <fullName evidence="3">PEP-CTERM protein-sorting domain-containing protein</fullName>
    </recommendedName>
</protein>
<reference evidence="1 2" key="1">
    <citation type="submission" date="2020-08" db="EMBL/GenBank/DDBJ databases">
        <title>Genomic Encyclopedia of Type Strains, Phase IV (KMG-IV): sequencing the most valuable type-strain genomes for metagenomic binning, comparative biology and taxonomic classification.</title>
        <authorList>
            <person name="Goeker M."/>
        </authorList>
    </citation>
    <scope>NUCLEOTIDE SEQUENCE [LARGE SCALE GENOMIC DNA]</scope>
    <source>
        <strain evidence="1 2">DSM 103725</strain>
    </source>
</reference>
<comment type="caution">
    <text evidence="1">The sequence shown here is derived from an EMBL/GenBank/DDBJ whole genome shotgun (WGS) entry which is preliminary data.</text>
</comment>
<evidence type="ECO:0000313" key="1">
    <source>
        <dbReference type="EMBL" id="MBB6430275.1"/>
    </source>
</evidence>
<organism evidence="1 2">
    <name type="scientific">Algisphaera agarilytica</name>
    <dbReference type="NCBI Taxonomy" id="1385975"/>
    <lineage>
        <taxon>Bacteria</taxon>
        <taxon>Pseudomonadati</taxon>
        <taxon>Planctomycetota</taxon>
        <taxon>Phycisphaerae</taxon>
        <taxon>Phycisphaerales</taxon>
        <taxon>Phycisphaeraceae</taxon>
        <taxon>Algisphaera</taxon>
    </lineage>
</organism>
<keyword evidence="2" id="KW-1185">Reference proteome</keyword>